<organism evidence="2">
    <name type="scientific">uncultured Gemmatimonadota bacterium</name>
    <dbReference type="NCBI Taxonomy" id="203437"/>
    <lineage>
        <taxon>Bacteria</taxon>
        <taxon>Pseudomonadati</taxon>
        <taxon>Gemmatimonadota</taxon>
        <taxon>environmental samples</taxon>
    </lineage>
</organism>
<gene>
    <name evidence="2" type="ORF">AVDCRST_MAG68-2463</name>
</gene>
<reference evidence="2" key="1">
    <citation type="submission" date="2020-02" db="EMBL/GenBank/DDBJ databases">
        <authorList>
            <person name="Meier V. D."/>
        </authorList>
    </citation>
    <scope>NUCLEOTIDE SEQUENCE</scope>
    <source>
        <strain evidence="2">AVDCRST_MAG68</strain>
    </source>
</reference>
<proteinExistence type="predicted"/>
<dbReference type="EMBL" id="CADCTW010000120">
    <property type="protein sequence ID" value="CAA9331006.1"/>
    <property type="molecule type" value="Genomic_DNA"/>
</dbReference>
<evidence type="ECO:0000256" key="1">
    <source>
        <dbReference type="SAM" id="MobiDB-lite"/>
    </source>
</evidence>
<evidence type="ECO:0000313" key="2">
    <source>
        <dbReference type="EMBL" id="CAA9331006.1"/>
    </source>
</evidence>
<feature type="region of interest" description="Disordered" evidence="1">
    <location>
        <begin position="1"/>
        <end position="78"/>
    </location>
</feature>
<accession>A0A6J4LFT9</accession>
<dbReference type="AlphaFoldDB" id="A0A6J4LFT9"/>
<sequence>GERPDLERPHQDLLHARGRGAHEAGGEPGPELVRGRVRQRAGDLRAGEQRQHASQRPVAGGLGEQLRHLGAGRLPRGL</sequence>
<feature type="compositionally biased region" description="Basic and acidic residues" evidence="1">
    <location>
        <begin position="40"/>
        <end position="51"/>
    </location>
</feature>
<feature type="non-terminal residue" evidence="2">
    <location>
        <position position="78"/>
    </location>
</feature>
<feature type="compositionally biased region" description="Basic and acidic residues" evidence="1">
    <location>
        <begin position="1"/>
        <end position="25"/>
    </location>
</feature>
<protein>
    <submittedName>
        <fullName evidence="2">Uncharacterized protein</fullName>
    </submittedName>
</protein>
<feature type="non-terminal residue" evidence="2">
    <location>
        <position position="1"/>
    </location>
</feature>
<name>A0A6J4LFT9_9BACT</name>